<keyword evidence="1" id="KW-0677">Repeat</keyword>
<feature type="repeat" description="ANK" evidence="3">
    <location>
        <begin position="38"/>
        <end position="70"/>
    </location>
</feature>
<dbReference type="AlphaFoldDB" id="A0A7I8VX28"/>
<protein>
    <submittedName>
        <fullName evidence="4">DgyrCDS9349</fullName>
    </submittedName>
</protein>
<dbReference type="InterPro" id="IPR036770">
    <property type="entry name" value="Ankyrin_rpt-contain_sf"/>
</dbReference>
<name>A0A7I8VX28_9ANNE</name>
<keyword evidence="5" id="KW-1185">Reference proteome</keyword>
<dbReference type="InterPro" id="IPR002110">
    <property type="entry name" value="Ankyrin_rpt"/>
</dbReference>
<evidence type="ECO:0000313" key="4">
    <source>
        <dbReference type="EMBL" id="CAD5120790.1"/>
    </source>
</evidence>
<evidence type="ECO:0000313" key="5">
    <source>
        <dbReference type="Proteomes" id="UP000549394"/>
    </source>
</evidence>
<evidence type="ECO:0000256" key="1">
    <source>
        <dbReference type="ARBA" id="ARBA00022737"/>
    </source>
</evidence>
<dbReference type="Gene3D" id="1.25.40.20">
    <property type="entry name" value="Ankyrin repeat-containing domain"/>
    <property type="match status" value="1"/>
</dbReference>
<dbReference type="PANTHER" id="PTHR24171">
    <property type="entry name" value="ANKYRIN REPEAT DOMAIN-CONTAINING PROTEIN 39-RELATED"/>
    <property type="match status" value="1"/>
</dbReference>
<organism evidence="4 5">
    <name type="scientific">Dimorphilus gyrociliatus</name>
    <dbReference type="NCBI Taxonomy" id="2664684"/>
    <lineage>
        <taxon>Eukaryota</taxon>
        <taxon>Metazoa</taxon>
        <taxon>Spiralia</taxon>
        <taxon>Lophotrochozoa</taxon>
        <taxon>Annelida</taxon>
        <taxon>Polychaeta</taxon>
        <taxon>Polychaeta incertae sedis</taxon>
        <taxon>Dinophilidae</taxon>
        <taxon>Dimorphilus</taxon>
    </lineage>
</organism>
<dbReference type="SUPFAM" id="SSF48403">
    <property type="entry name" value="Ankyrin repeat"/>
    <property type="match status" value="1"/>
</dbReference>
<sequence length="122" mass="13233">MADNQEGGFEWAVRVGDLTVIRSKIEETPTLANEIGRTGRPPLCVAADYGHFDVIKYLIERGANVNACDSHGITPLLSAIYEGHKECVELLLSNGADKSKKAPNGQSYLECAEDSVIKSLLK</sequence>
<dbReference type="OrthoDB" id="5946465at2759"/>
<feature type="repeat" description="ANK" evidence="3">
    <location>
        <begin position="71"/>
        <end position="103"/>
    </location>
</feature>
<dbReference type="PROSITE" id="PS50297">
    <property type="entry name" value="ANK_REP_REGION"/>
    <property type="match status" value="2"/>
</dbReference>
<dbReference type="Proteomes" id="UP000549394">
    <property type="component" value="Unassembled WGS sequence"/>
</dbReference>
<gene>
    <name evidence="4" type="ORF">DGYR_LOCUS8828</name>
</gene>
<evidence type="ECO:0000256" key="3">
    <source>
        <dbReference type="PROSITE-ProRule" id="PRU00023"/>
    </source>
</evidence>
<reference evidence="4 5" key="1">
    <citation type="submission" date="2020-08" db="EMBL/GenBank/DDBJ databases">
        <authorList>
            <person name="Hejnol A."/>
        </authorList>
    </citation>
    <scope>NUCLEOTIDE SEQUENCE [LARGE SCALE GENOMIC DNA]</scope>
</reference>
<accession>A0A7I8VX28</accession>
<dbReference type="PRINTS" id="PR01415">
    <property type="entry name" value="ANKYRIN"/>
</dbReference>
<dbReference type="SMART" id="SM00248">
    <property type="entry name" value="ANK"/>
    <property type="match status" value="2"/>
</dbReference>
<dbReference type="EMBL" id="CAJFCJ010000013">
    <property type="protein sequence ID" value="CAD5120790.1"/>
    <property type="molecule type" value="Genomic_DNA"/>
</dbReference>
<dbReference type="Pfam" id="PF12796">
    <property type="entry name" value="Ank_2"/>
    <property type="match status" value="1"/>
</dbReference>
<proteinExistence type="predicted"/>
<comment type="caution">
    <text evidence="4">The sequence shown here is derived from an EMBL/GenBank/DDBJ whole genome shotgun (WGS) entry which is preliminary data.</text>
</comment>
<keyword evidence="2 3" id="KW-0040">ANK repeat</keyword>
<dbReference type="PROSITE" id="PS50088">
    <property type="entry name" value="ANK_REPEAT"/>
    <property type="match status" value="2"/>
</dbReference>
<evidence type="ECO:0000256" key="2">
    <source>
        <dbReference type="ARBA" id="ARBA00023043"/>
    </source>
</evidence>